<dbReference type="InterPro" id="IPR035905">
    <property type="entry name" value="Barstar-like_sf"/>
</dbReference>
<sequence>MSLASYQIAGASPGDVIAKIARELSFPDYFGGNLDALYDCLTDLGWLPPGDHMLIWSGTSALAAADAESYARLAAVLTDAVAAGTGTNRRLSVIFWP</sequence>
<dbReference type="Gene3D" id="3.30.370.10">
    <property type="entry name" value="Barstar-like"/>
    <property type="match status" value="1"/>
</dbReference>
<dbReference type="EMBL" id="JACDUR010000015">
    <property type="protein sequence ID" value="MBA2897946.1"/>
    <property type="molecule type" value="Genomic_DNA"/>
</dbReference>
<dbReference type="Proteomes" id="UP000530928">
    <property type="component" value="Unassembled WGS sequence"/>
</dbReference>
<evidence type="ECO:0000259" key="2">
    <source>
        <dbReference type="Pfam" id="PF01337"/>
    </source>
</evidence>
<evidence type="ECO:0000313" key="4">
    <source>
        <dbReference type="Proteomes" id="UP000530928"/>
    </source>
</evidence>
<comment type="caution">
    <text evidence="3">The sequence shown here is derived from an EMBL/GenBank/DDBJ whole genome shotgun (WGS) entry which is preliminary data.</text>
</comment>
<name>A0A7W0CV57_9ACTN</name>
<gene>
    <name evidence="3" type="ORF">HNR30_009352</name>
</gene>
<evidence type="ECO:0000256" key="1">
    <source>
        <dbReference type="ARBA" id="ARBA00006845"/>
    </source>
</evidence>
<protein>
    <submittedName>
        <fullName evidence="3">RNAse (Barnase) inhibitor barstar</fullName>
    </submittedName>
</protein>
<dbReference type="InterPro" id="IPR000468">
    <property type="entry name" value="Barstar"/>
</dbReference>
<organism evidence="3 4">
    <name type="scientific">Nonomuraea soli</name>
    <dbReference type="NCBI Taxonomy" id="1032476"/>
    <lineage>
        <taxon>Bacteria</taxon>
        <taxon>Bacillati</taxon>
        <taxon>Actinomycetota</taxon>
        <taxon>Actinomycetes</taxon>
        <taxon>Streptosporangiales</taxon>
        <taxon>Streptosporangiaceae</taxon>
        <taxon>Nonomuraea</taxon>
    </lineage>
</organism>
<dbReference type="AlphaFoldDB" id="A0A7W0CV57"/>
<accession>A0A7W0CV57</accession>
<keyword evidence="4" id="KW-1185">Reference proteome</keyword>
<proteinExistence type="inferred from homology"/>
<dbReference type="Pfam" id="PF01337">
    <property type="entry name" value="Barstar"/>
    <property type="match status" value="1"/>
</dbReference>
<comment type="similarity">
    <text evidence="1">Belongs to the barstar family.</text>
</comment>
<feature type="domain" description="Barstar (barnase inhibitor)" evidence="2">
    <location>
        <begin position="15"/>
        <end position="92"/>
    </location>
</feature>
<dbReference type="RefSeq" id="WP_181616623.1">
    <property type="nucleotide sequence ID" value="NZ_BAABAM010000018.1"/>
</dbReference>
<reference evidence="3 4" key="1">
    <citation type="submission" date="2020-07" db="EMBL/GenBank/DDBJ databases">
        <title>Genomic Encyclopedia of Type Strains, Phase IV (KMG-IV): sequencing the most valuable type-strain genomes for metagenomic binning, comparative biology and taxonomic classification.</title>
        <authorList>
            <person name="Goeker M."/>
        </authorList>
    </citation>
    <scope>NUCLEOTIDE SEQUENCE [LARGE SCALE GENOMIC DNA]</scope>
    <source>
        <strain evidence="3 4">DSM 45533</strain>
    </source>
</reference>
<dbReference type="SUPFAM" id="SSF52038">
    <property type="entry name" value="Barstar-related"/>
    <property type="match status" value="1"/>
</dbReference>
<evidence type="ECO:0000313" key="3">
    <source>
        <dbReference type="EMBL" id="MBA2897946.1"/>
    </source>
</evidence>